<reference evidence="9" key="1">
    <citation type="submission" date="2025-08" db="UniProtKB">
        <authorList>
            <consortium name="RefSeq"/>
        </authorList>
    </citation>
    <scope>IDENTIFICATION</scope>
    <source>
        <tissue evidence="9">Gonads</tissue>
    </source>
</reference>
<proteinExistence type="predicted"/>
<evidence type="ECO:0000256" key="7">
    <source>
        <dbReference type="ARBA" id="ARBA00045681"/>
    </source>
</evidence>
<dbReference type="KEGG" id="soy:115882414"/>
<evidence type="ECO:0000313" key="8">
    <source>
        <dbReference type="Proteomes" id="UP000504635"/>
    </source>
</evidence>
<evidence type="ECO:0000256" key="1">
    <source>
        <dbReference type="ARBA" id="ARBA00004173"/>
    </source>
</evidence>
<evidence type="ECO:0000256" key="5">
    <source>
        <dbReference type="ARBA" id="ARBA00023014"/>
    </source>
</evidence>
<dbReference type="OrthoDB" id="421327at2759"/>
<dbReference type="GeneID" id="115882414"/>
<dbReference type="GO" id="GO:0051536">
    <property type="term" value="F:iron-sulfur cluster binding"/>
    <property type="evidence" value="ECO:0007669"/>
    <property type="project" value="UniProtKB-KW"/>
</dbReference>
<dbReference type="GO" id="GO:0003735">
    <property type="term" value="F:structural constituent of ribosome"/>
    <property type="evidence" value="ECO:0007669"/>
    <property type="project" value="TreeGrafter"/>
</dbReference>
<comment type="function">
    <text evidence="7">Mitochondrial ribosome (mitoribosome) assembly factor. Binds at the interface of the head and body domains of the mitochondrial small ribosomal subunit (mt-SSU), occluding the mRNA channel and preventing compaction of the head domain towards the body. Probable inactive methyltransferase: retains the characteristic folding and ability to bind S-adenosyl-L-methionine, but it probably lost its methyltransferase activity.</text>
</comment>
<evidence type="ECO:0000313" key="9">
    <source>
        <dbReference type="RefSeq" id="XP_030756329.1"/>
    </source>
</evidence>
<gene>
    <name evidence="9" type="primary">LOC115882414</name>
</gene>
<keyword evidence="5" id="KW-0411">Iron-sulfur</keyword>
<dbReference type="InterPro" id="IPR052571">
    <property type="entry name" value="Mt_RNA_Methyltransferase"/>
</dbReference>
<evidence type="ECO:0000256" key="4">
    <source>
        <dbReference type="ARBA" id="ARBA00023004"/>
    </source>
</evidence>
<dbReference type="Pfam" id="PF09243">
    <property type="entry name" value="Rsm22"/>
    <property type="match status" value="1"/>
</dbReference>
<dbReference type="InterPro" id="IPR029063">
    <property type="entry name" value="SAM-dependent_MTases_sf"/>
</dbReference>
<evidence type="ECO:0000256" key="3">
    <source>
        <dbReference type="ARBA" id="ARBA00022946"/>
    </source>
</evidence>
<keyword evidence="2" id="KW-0479">Metal-binding</keyword>
<keyword evidence="6" id="KW-0496">Mitochondrion</keyword>
<organism evidence="8 9">
    <name type="scientific">Sitophilus oryzae</name>
    <name type="common">Rice weevil</name>
    <name type="synonym">Curculio oryzae</name>
    <dbReference type="NCBI Taxonomy" id="7048"/>
    <lineage>
        <taxon>Eukaryota</taxon>
        <taxon>Metazoa</taxon>
        <taxon>Ecdysozoa</taxon>
        <taxon>Arthropoda</taxon>
        <taxon>Hexapoda</taxon>
        <taxon>Insecta</taxon>
        <taxon>Pterygota</taxon>
        <taxon>Neoptera</taxon>
        <taxon>Endopterygota</taxon>
        <taxon>Coleoptera</taxon>
        <taxon>Polyphaga</taxon>
        <taxon>Cucujiformia</taxon>
        <taxon>Curculionidae</taxon>
        <taxon>Dryophthorinae</taxon>
        <taxon>Sitophilus</taxon>
    </lineage>
</organism>
<comment type="subcellular location">
    <subcellularLocation>
        <location evidence="1">Mitochondrion</location>
    </subcellularLocation>
</comment>
<dbReference type="AlphaFoldDB" id="A0A6J2Y073"/>
<accession>A0A6J2Y073</accession>
<dbReference type="InterPro" id="IPR015324">
    <property type="entry name" value="Ribosomal_Rsm22-like"/>
</dbReference>
<dbReference type="PANTHER" id="PTHR13184">
    <property type="entry name" value="37S RIBOSOMAL PROTEIN S22"/>
    <property type="match status" value="1"/>
</dbReference>
<dbReference type="Proteomes" id="UP000504635">
    <property type="component" value="Unplaced"/>
</dbReference>
<keyword evidence="4" id="KW-0408">Iron</keyword>
<keyword evidence="3" id="KW-0809">Transit peptide</keyword>
<dbReference type="RefSeq" id="XP_030756329.1">
    <property type="nucleotide sequence ID" value="XM_030900469.1"/>
</dbReference>
<protein>
    <submittedName>
        <fullName evidence="9">Methyltransferase-like protein 17, mitochondrial</fullName>
    </submittedName>
</protein>
<dbReference type="InParanoid" id="A0A6J2Y073"/>
<dbReference type="FunCoup" id="A0A6J2Y073">
    <property type="interactions" value="1502"/>
</dbReference>
<keyword evidence="8" id="KW-1185">Reference proteome</keyword>
<dbReference type="PANTHER" id="PTHR13184:SF5">
    <property type="entry name" value="METHYLTRANSFERASE-LIKE PROTEIN 17, MITOCHONDRIAL"/>
    <property type="match status" value="1"/>
</dbReference>
<dbReference type="GO" id="GO:0006412">
    <property type="term" value="P:translation"/>
    <property type="evidence" value="ECO:0007669"/>
    <property type="project" value="InterPro"/>
</dbReference>
<sequence length="454" mass="52468">MLTNNLIKSPLRVFLRKYSKVAPKPLIITDKDVLKDIEQETYKPRRHPGVNKVKTASLPEYYIKSIENVIEDFPLKTLVEATNKLSAHLSRRFPPIEVGDYKERVKGIKEKVLNKHKDFKVECEEDERKLKQMVEDKTNSLIKKTVYNWKPIKYDVYTSLVYLLTRSAAEYAVLLKIFGEINQRDPEFVPRSFFDFGSGVGTGTWAVNNYWKNIFEYFNVDVSSDMNDLAQILLQGGRSTGNSSLKGTFYRQFLPGRGNSYDIVLSAYSLLELPSLESRMQTVLNLWNRTQKYLIIVEQGSNASFRVVNEVRDFLLQVNSNVQSCHVFSPCPHDMECPRLLANDGTPCNFEASYYSLPIGKKLEVFKEKYSYVVLKRGPRLENDNKWPRIVRPTLVRNKHSICRVCTANGKLDELIFTAKRHGKMTYHCARSSKWGDSLPLTLEYQNNKPDENE</sequence>
<dbReference type="SUPFAM" id="SSF53335">
    <property type="entry name" value="S-adenosyl-L-methionine-dependent methyltransferases"/>
    <property type="match status" value="1"/>
</dbReference>
<dbReference type="GO" id="GO:0046872">
    <property type="term" value="F:metal ion binding"/>
    <property type="evidence" value="ECO:0007669"/>
    <property type="project" value="UniProtKB-KW"/>
</dbReference>
<evidence type="ECO:0000256" key="2">
    <source>
        <dbReference type="ARBA" id="ARBA00022723"/>
    </source>
</evidence>
<evidence type="ECO:0000256" key="6">
    <source>
        <dbReference type="ARBA" id="ARBA00023128"/>
    </source>
</evidence>
<dbReference type="GO" id="GO:0008168">
    <property type="term" value="F:methyltransferase activity"/>
    <property type="evidence" value="ECO:0007669"/>
    <property type="project" value="InterPro"/>
</dbReference>
<dbReference type="GO" id="GO:0005763">
    <property type="term" value="C:mitochondrial small ribosomal subunit"/>
    <property type="evidence" value="ECO:0007669"/>
    <property type="project" value="TreeGrafter"/>
</dbReference>
<name>A0A6J2Y073_SITOR</name>